<dbReference type="PROSITE" id="PS50404">
    <property type="entry name" value="GST_NTER"/>
    <property type="match status" value="1"/>
</dbReference>
<dbReference type="InterPro" id="IPR004045">
    <property type="entry name" value="Glutathione_S-Trfase_N"/>
</dbReference>
<evidence type="ECO:0000313" key="2">
    <source>
        <dbReference type="EMBL" id="WEX88810.1"/>
    </source>
</evidence>
<dbReference type="SFLD" id="SFLDS00019">
    <property type="entry name" value="Glutathione_Transferase_(cytos"/>
    <property type="match status" value="1"/>
</dbReference>
<dbReference type="InterPro" id="IPR036249">
    <property type="entry name" value="Thioredoxin-like_sf"/>
</dbReference>
<dbReference type="Pfam" id="PF13409">
    <property type="entry name" value="GST_N_2"/>
    <property type="match status" value="1"/>
</dbReference>
<dbReference type="SUPFAM" id="SSF47616">
    <property type="entry name" value="GST C-terminal domain-like"/>
    <property type="match status" value="1"/>
</dbReference>
<sequence length="216" mass="24625">MDKLVLYVGNKNYSSWSLRPWLALEACGVPFEDVVIPFDFPAGNPRFREISPTGRVPVLHHGDVRVWESLAIIEYVAELFPEAGLWPENREDRARARSYSMEMLSGFRALRGACPMNIRRPRRAIALPDDVQSDVARIEEIWRESIARSGGPFLFGRRFSAADAMFAPVVNRFDVYELVTDPATLAYMDAVKTHPAFRKWEEAARAEPWIVPEDEA</sequence>
<organism evidence="2 3">
    <name type="scientific">Sinorhizobium garamanticum</name>
    <dbReference type="NCBI Taxonomy" id="680247"/>
    <lineage>
        <taxon>Bacteria</taxon>
        <taxon>Pseudomonadati</taxon>
        <taxon>Pseudomonadota</taxon>
        <taxon>Alphaproteobacteria</taxon>
        <taxon>Hyphomicrobiales</taxon>
        <taxon>Rhizobiaceae</taxon>
        <taxon>Sinorhizobium/Ensifer group</taxon>
        <taxon>Sinorhizobium</taxon>
    </lineage>
</organism>
<keyword evidence="3" id="KW-1185">Reference proteome</keyword>
<dbReference type="SUPFAM" id="SSF52833">
    <property type="entry name" value="Thioredoxin-like"/>
    <property type="match status" value="1"/>
</dbReference>
<dbReference type="CDD" id="cd03043">
    <property type="entry name" value="GST_N_1"/>
    <property type="match status" value="1"/>
</dbReference>
<dbReference type="PANTHER" id="PTHR43968:SF6">
    <property type="entry name" value="GLUTATHIONE S-TRANSFERASE OMEGA"/>
    <property type="match status" value="1"/>
</dbReference>
<dbReference type="CDD" id="cd03194">
    <property type="entry name" value="GST_C_3"/>
    <property type="match status" value="1"/>
</dbReference>
<reference evidence="2 3" key="1">
    <citation type="submission" date="2023-03" db="EMBL/GenBank/DDBJ databases">
        <authorList>
            <person name="Kaur S."/>
            <person name="Espinosa-Saiz D."/>
            <person name="Velazquez E."/>
            <person name="Menendez E."/>
            <person name="diCenzo G.C."/>
        </authorList>
    </citation>
    <scope>NUCLEOTIDE SEQUENCE [LARGE SCALE GENOMIC DNA]</scope>
    <source>
        <strain evidence="2 3">LMG 24692</strain>
    </source>
</reference>
<feature type="domain" description="GST N-terminal" evidence="1">
    <location>
        <begin position="4"/>
        <end position="84"/>
    </location>
</feature>
<dbReference type="SFLD" id="SFLDG00358">
    <property type="entry name" value="Main_(cytGST)"/>
    <property type="match status" value="1"/>
</dbReference>
<dbReference type="Gene3D" id="1.20.1050.10">
    <property type="match status" value="1"/>
</dbReference>
<dbReference type="PANTHER" id="PTHR43968">
    <property type="match status" value="1"/>
</dbReference>
<name>A0ABY8DH14_9HYPH</name>
<dbReference type="InterPro" id="IPR050983">
    <property type="entry name" value="GST_Omega/HSP26"/>
</dbReference>
<dbReference type="RefSeq" id="WP_280660804.1">
    <property type="nucleotide sequence ID" value="NZ_CP120373.1"/>
</dbReference>
<dbReference type="EMBL" id="CP120373">
    <property type="protein sequence ID" value="WEX88810.1"/>
    <property type="molecule type" value="Genomic_DNA"/>
</dbReference>
<dbReference type="Pfam" id="PF13410">
    <property type="entry name" value="GST_C_2"/>
    <property type="match status" value="1"/>
</dbReference>
<gene>
    <name evidence="2" type="ORF">PZN02_001324</name>
</gene>
<evidence type="ECO:0000313" key="3">
    <source>
        <dbReference type="Proteomes" id="UP001229355"/>
    </source>
</evidence>
<evidence type="ECO:0000259" key="1">
    <source>
        <dbReference type="PROSITE" id="PS50404"/>
    </source>
</evidence>
<protein>
    <submittedName>
        <fullName evidence="2">Glutathione S-transferase family protein</fullName>
    </submittedName>
</protein>
<dbReference type="InterPro" id="IPR040079">
    <property type="entry name" value="Glutathione_S-Trfase"/>
</dbReference>
<proteinExistence type="predicted"/>
<dbReference type="Gene3D" id="3.40.30.10">
    <property type="entry name" value="Glutaredoxin"/>
    <property type="match status" value="1"/>
</dbReference>
<dbReference type="Proteomes" id="UP001229355">
    <property type="component" value="Chromosome 1"/>
</dbReference>
<accession>A0ABY8DH14</accession>
<dbReference type="InterPro" id="IPR036282">
    <property type="entry name" value="Glutathione-S-Trfase_C_sf"/>
</dbReference>